<accession>A0ABU8WC49</accession>
<evidence type="ECO:0000313" key="2">
    <source>
        <dbReference type="Proteomes" id="UP001363010"/>
    </source>
</evidence>
<dbReference type="Proteomes" id="UP001363010">
    <property type="component" value="Unassembled WGS sequence"/>
</dbReference>
<keyword evidence="1" id="KW-0067">ATP-binding</keyword>
<dbReference type="EMBL" id="JBBKZV010000080">
    <property type="protein sequence ID" value="MEJ8827503.1"/>
    <property type="molecule type" value="Genomic_DNA"/>
</dbReference>
<dbReference type="GO" id="GO:0005524">
    <property type="term" value="F:ATP binding"/>
    <property type="evidence" value="ECO:0007669"/>
    <property type="project" value="UniProtKB-KW"/>
</dbReference>
<evidence type="ECO:0000313" key="1">
    <source>
        <dbReference type="EMBL" id="MEJ8827503.1"/>
    </source>
</evidence>
<sequence>MNEKTSVAAPVASRTRVRATRVRAAGRAGGATSPAALNQAATIAPLTVHNHPLVRRHYRVATCAIEAFVDLVEHCVRVLIPGALIHARPRMGKTHAIDYVALHLARQRPDILVIRMSCEHHRSDFEGPFFST</sequence>
<reference evidence="1 2" key="1">
    <citation type="submission" date="2024-03" db="EMBL/GenBank/DDBJ databases">
        <title>Novel species of the genus Variovorax.</title>
        <authorList>
            <person name="Liu Q."/>
            <person name="Xin Y.-H."/>
        </authorList>
    </citation>
    <scope>NUCLEOTIDE SEQUENCE [LARGE SCALE GENOMIC DNA]</scope>
    <source>
        <strain evidence="1 2">KACC 18501</strain>
    </source>
</reference>
<proteinExistence type="predicted"/>
<comment type="caution">
    <text evidence="1">The sequence shown here is derived from an EMBL/GenBank/DDBJ whole genome shotgun (WGS) entry which is preliminary data.</text>
</comment>
<keyword evidence="2" id="KW-1185">Reference proteome</keyword>
<feature type="non-terminal residue" evidence="1">
    <location>
        <position position="132"/>
    </location>
</feature>
<gene>
    <name evidence="1" type="ORF">WKW80_36940</name>
</gene>
<organism evidence="1 2">
    <name type="scientific">Variovorax humicola</name>
    <dbReference type="NCBI Taxonomy" id="1769758"/>
    <lineage>
        <taxon>Bacteria</taxon>
        <taxon>Pseudomonadati</taxon>
        <taxon>Pseudomonadota</taxon>
        <taxon>Betaproteobacteria</taxon>
        <taxon>Burkholderiales</taxon>
        <taxon>Comamonadaceae</taxon>
        <taxon>Variovorax</taxon>
    </lineage>
</organism>
<keyword evidence="1" id="KW-0547">Nucleotide-binding</keyword>
<protein>
    <submittedName>
        <fullName evidence="1">ATP-binding protein</fullName>
    </submittedName>
</protein>
<name>A0ABU8WC49_9BURK</name>